<sequence>MSSQSRTTNVPTPRLSYYDFLNEPAPAFGGLEEGGSSKLSADFSYPRSSTKLFAEQYLSGLTLAKKRVNYDELCGDTDLYKRYQESTKAQIMKNGIPSKRLMCYLPENEADIAMAMVQQIFEPVIIMADILGWTPKETEIVSLECHAELYARDRLPEVPPTSPGEYQQYTGSVGAALNRETVISTVSIQIDSAPSEVRAQGQDTTIFQTVDGDRDDPIFKRRWKSSNTRVDYVFAYYCPLGLLPKTNSTRVACLESYRKLLAGKTRNAKRAENQMQKAIAARDERYMDQGQIWTNLDDTDEFVKAALPFELKARLRHGLISPASIKKFASKNVDLSGKGRYKDGTNEDKPVLALIHQMVRYAYNYGTPYIIGTDYQSWALILKKPENGWLTDANMEDDTNPEISWSLVEREHIKDAIAFMTFVTCAKIEVPPKSDPRTQDAWVPSGAGSLVHWFADRIFLALKQYNHNSEVYQAIARRRK</sequence>
<organism evidence="2 3">
    <name type="scientific">Fistulina hepatica ATCC 64428</name>
    <dbReference type="NCBI Taxonomy" id="1128425"/>
    <lineage>
        <taxon>Eukaryota</taxon>
        <taxon>Fungi</taxon>
        <taxon>Dikarya</taxon>
        <taxon>Basidiomycota</taxon>
        <taxon>Agaricomycotina</taxon>
        <taxon>Agaricomycetes</taxon>
        <taxon>Agaricomycetidae</taxon>
        <taxon>Agaricales</taxon>
        <taxon>Fistulinaceae</taxon>
        <taxon>Fistulina</taxon>
    </lineage>
</organism>
<dbReference type="AlphaFoldDB" id="A0A0D7A8Z2"/>
<name>A0A0D7A8Z2_9AGAR</name>
<evidence type="ECO:0000313" key="2">
    <source>
        <dbReference type="EMBL" id="KIY47283.1"/>
    </source>
</evidence>
<dbReference type="EMBL" id="KN881953">
    <property type="protein sequence ID" value="KIY47283.1"/>
    <property type="molecule type" value="Genomic_DNA"/>
</dbReference>
<feature type="coiled-coil region" evidence="1">
    <location>
        <begin position="254"/>
        <end position="281"/>
    </location>
</feature>
<evidence type="ECO:0000256" key="1">
    <source>
        <dbReference type="SAM" id="Coils"/>
    </source>
</evidence>
<dbReference type="Proteomes" id="UP000054144">
    <property type="component" value="Unassembled WGS sequence"/>
</dbReference>
<accession>A0A0D7A8Z2</accession>
<keyword evidence="1" id="KW-0175">Coiled coil</keyword>
<evidence type="ECO:0000313" key="3">
    <source>
        <dbReference type="Proteomes" id="UP000054144"/>
    </source>
</evidence>
<keyword evidence="3" id="KW-1185">Reference proteome</keyword>
<protein>
    <submittedName>
        <fullName evidence="2">Uncharacterized protein</fullName>
    </submittedName>
</protein>
<gene>
    <name evidence="2" type="ORF">FISHEDRAFT_59766</name>
</gene>
<reference evidence="2 3" key="1">
    <citation type="journal article" date="2015" name="Fungal Genet. Biol.">
        <title>Evolution of novel wood decay mechanisms in Agaricales revealed by the genome sequences of Fistulina hepatica and Cylindrobasidium torrendii.</title>
        <authorList>
            <person name="Floudas D."/>
            <person name="Held B.W."/>
            <person name="Riley R."/>
            <person name="Nagy L.G."/>
            <person name="Koehler G."/>
            <person name="Ransdell A.S."/>
            <person name="Younus H."/>
            <person name="Chow J."/>
            <person name="Chiniquy J."/>
            <person name="Lipzen A."/>
            <person name="Tritt A."/>
            <person name="Sun H."/>
            <person name="Haridas S."/>
            <person name="LaButti K."/>
            <person name="Ohm R.A."/>
            <person name="Kues U."/>
            <person name="Blanchette R.A."/>
            <person name="Grigoriev I.V."/>
            <person name="Minto R.E."/>
            <person name="Hibbett D.S."/>
        </authorList>
    </citation>
    <scope>NUCLEOTIDE SEQUENCE [LARGE SCALE GENOMIC DNA]</scope>
    <source>
        <strain evidence="2 3">ATCC 64428</strain>
    </source>
</reference>
<proteinExistence type="predicted"/>